<evidence type="ECO:0000313" key="2">
    <source>
        <dbReference type="EMBL" id="KAJ7687410.1"/>
    </source>
</evidence>
<sequence length="269" mass="30330">MRGSFLPGRPETLPLPVSRQRPSEEEERRNARAAKGSTDSASICVRGNGTFALASYVVFDIEVVKISSVLQVRNLQLRREKTSSKPTCIRLFLRFGRRSLRCEFKRQSDDDSPAFICGGYYVHNAPTGLARNTLRALIQYSTKHKDGHNDWINNTMHRKNAEYVFLIRPLPPCASLPRKLFLTCFVIDVLGVQTGIHRAWAIRSVAVGPLIHPIWTWDQLSAVLSAKINAIRGHNPSSASELFFILISPLLRPIRTMPYLITIVHSSQL</sequence>
<proteinExistence type="predicted"/>
<organism evidence="2 3">
    <name type="scientific">Mycena rosella</name>
    <name type="common">Pink bonnet</name>
    <name type="synonym">Agaricus rosellus</name>
    <dbReference type="NCBI Taxonomy" id="1033263"/>
    <lineage>
        <taxon>Eukaryota</taxon>
        <taxon>Fungi</taxon>
        <taxon>Dikarya</taxon>
        <taxon>Basidiomycota</taxon>
        <taxon>Agaricomycotina</taxon>
        <taxon>Agaricomycetes</taxon>
        <taxon>Agaricomycetidae</taxon>
        <taxon>Agaricales</taxon>
        <taxon>Marasmiineae</taxon>
        <taxon>Mycenaceae</taxon>
        <taxon>Mycena</taxon>
    </lineage>
</organism>
<feature type="compositionally biased region" description="Basic and acidic residues" evidence="1">
    <location>
        <begin position="21"/>
        <end position="30"/>
    </location>
</feature>
<name>A0AAD7DB27_MYCRO</name>
<reference evidence="2" key="1">
    <citation type="submission" date="2023-03" db="EMBL/GenBank/DDBJ databases">
        <title>Massive genome expansion in bonnet fungi (Mycena s.s.) driven by repeated elements and novel gene families across ecological guilds.</title>
        <authorList>
            <consortium name="Lawrence Berkeley National Laboratory"/>
            <person name="Harder C.B."/>
            <person name="Miyauchi S."/>
            <person name="Viragh M."/>
            <person name="Kuo A."/>
            <person name="Thoen E."/>
            <person name="Andreopoulos B."/>
            <person name="Lu D."/>
            <person name="Skrede I."/>
            <person name="Drula E."/>
            <person name="Henrissat B."/>
            <person name="Morin E."/>
            <person name="Kohler A."/>
            <person name="Barry K."/>
            <person name="LaButti K."/>
            <person name="Morin E."/>
            <person name="Salamov A."/>
            <person name="Lipzen A."/>
            <person name="Mereny Z."/>
            <person name="Hegedus B."/>
            <person name="Baldrian P."/>
            <person name="Stursova M."/>
            <person name="Weitz H."/>
            <person name="Taylor A."/>
            <person name="Grigoriev I.V."/>
            <person name="Nagy L.G."/>
            <person name="Martin F."/>
            <person name="Kauserud H."/>
        </authorList>
    </citation>
    <scope>NUCLEOTIDE SEQUENCE</scope>
    <source>
        <strain evidence="2">CBHHK067</strain>
    </source>
</reference>
<evidence type="ECO:0000313" key="3">
    <source>
        <dbReference type="Proteomes" id="UP001221757"/>
    </source>
</evidence>
<gene>
    <name evidence="2" type="ORF">B0H17DRAFT_687814</name>
</gene>
<keyword evidence="3" id="KW-1185">Reference proteome</keyword>
<evidence type="ECO:0000256" key="1">
    <source>
        <dbReference type="SAM" id="MobiDB-lite"/>
    </source>
</evidence>
<protein>
    <submittedName>
        <fullName evidence="2">Uncharacterized protein</fullName>
    </submittedName>
</protein>
<accession>A0AAD7DB27</accession>
<dbReference type="Proteomes" id="UP001221757">
    <property type="component" value="Unassembled WGS sequence"/>
</dbReference>
<comment type="caution">
    <text evidence="2">The sequence shown here is derived from an EMBL/GenBank/DDBJ whole genome shotgun (WGS) entry which is preliminary data.</text>
</comment>
<dbReference type="AlphaFoldDB" id="A0AAD7DB27"/>
<feature type="region of interest" description="Disordered" evidence="1">
    <location>
        <begin position="1"/>
        <end position="35"/>
    </location>
</feature>
<dbReference type="EMBL" id="JARKIE010000088">
    <property type="protein sequence ID" value="KAJ7687410.1"/>
    <property type="molecule type" value="Genomic_DNA"/>
</dbReference>